<feature type="region of interest" description="Disordered" evidence="1">
    <location>
        <begin position="1"/>
        <end position="23"/>
    </location>
</feature>
<evidence type="ECO:0000259" key="2">
    <source>
        <dbReference type="Pfam" id="PF03399"/>
    </source>
</evidence>
<feature type="compositionally biased region" description="Polar residues" evidence="1">
    <location>
        <begin position="902"/>
        <end position="931"/>
    </location>
</feature>
<dbReference type="Pfam" id="PF03399">
    <property type="entry name" value="SAC3_GANP"/>
    <property type="match status" value="1"/>
</dbReference>
<gene>
    <name evidence="3" type="ORF">JKF63_07475</name>
</gene>
<sequence length="1902" mass="207641">MQGAKYSHQQQLQGHPSVTAEGSDVPYSDANVATVLSLSPFSEFCKLRDNWAVKPLIRGRYSGMCGGDPAQRERREDFEYITLTSSPSTSPQACGSVAGRQGAWGQVEAFSRSAAGKTIDPARQRTPLALEKSMHFLVEHYLRVPHTSLVYTEPFRIWGYLWDRFRSIRTTWGPQLPPSNVSLQGYVDSESNRSLSAEELHRESSRRVRWLEFTVAALAVGGAYLCCSPEGCQRFMQDKKQFLESMSQCFTDLTVFYRAEQRHRNAEFFSVLLLLYGLQQEMKVEDRSSFCCFRTVIVNGEPRLCPENTSESVNLAQVYRELEKQPYMLETRPVRIALELIHCWAARQWFRFFELCKSTCMTPLQRAVAFQSFTYCRYRAVLDLVLPNYYVYPKLRVRHTMPITELADQLIMHHDHCLEFLKRMGLGAQLELKTPQQQPHHAATLHHHDASVPPIPAVDAPPAAASSRSDKAGWHLNLCYPNSDPLITADELEKRCENKRILFFPTHPAFFGFRVSHEAYRRFPDAKGFPSTGTEHHCDAFVSAGERLSLGRGAVRSLSRGGAAATNRGNDGESGEDDFYADEYCNDSCNEELEQEEEEKEEEDGNRGSDDDVYEKAGEDCDSPPRRRSTASPLPSASLSFDRETALLCQLGCPVNLMEVLEVYCPPYNSDVAALRLSDAGEELFASLPEHRAEMLRRCRRVCLCARRWRGASRRDDCTAAAISDEKTLHWAERMEEESVSTASSFFDDTEDESVCDEENDNNDFDAAAVPHPSGADVPSSRDSVATLEIINESRKLLSSIRNNPLYAAAAADCATTEQKAQRATQEQADVRGAAASTTTTTTSAPQASSLEPLSPTPRSKEKQVLALTRAGDCTVVPLPDNYSDDTDQRRKSHDSRDVESPTATLQPQRQAHLSETHVGAQTMTVDSETAPQKMRAAQLGRPMSIDREDSAETVASHQYSPAGKSAAPPLSVAMSPSERFADIPKPIAPVTANMFTPGRRKQICVAETDNTATTPAAGQREGSSTSNSSGSSAPMLGYSHLKPLKPSLSDAVEGDRHSEPLSGRDGSPSASALDDSEARSDSSSAESGAAPPPCSSLWGGQRHLPLPPPAATIDSFTPRQTIEESRASSAAAAPASHHTSREVAREVAGVKESSEDGVVEVQASSSPSGPSKRHVTEAGLQRGAYVKRPSSTLPPASSTNVFARACVPLIEEYLHHWMRLTHEDDRTVHAAAQYIVDIHESEAAEAAATHSASTTTEEGDEAAPAANTRRWSRAQRCVSKALEAKERSAAAAATWWRQRRLQNTASAMARVARQLLTTAVLRGNMSEYGQLMWDLSLSEPDPSRSTGRVPTFGDRLRTTDAARREATKARAADGHYDDKDDARAARLSRGCSAAMLSAGDVEAILAAAPTRTSNTLAKRSHDVGTAWSSAENAGSVLSSVPCTYAEEDADLGHAMVTSKAALNEAIHTLLRSTDRAGRLPSHDSLTASLSSAVDVSLDAVNASDRSRSACAAAALQLTSLYVWVSTESDDHGAYAASSVTLTGTSTPNATAFARLFQNERERWLVTVMLPATTFTAMANTAGVWCGRNDDERASWQHLNTSRRGGKRSRSSAQHSDAMEDTHSLTWLGDADMGLHNTSSPSPAALVARLFHSDRLSYVSVLPFARLLPTYSAGAAVCRARTLPLMTRITLYGCDTHTLPRLRVRRDGGVRLAQQHNTLSIIDGHTKVKQVTASQDSTRMPAMSHTHYTALLAIDLGESQYIAKSRHAFTAIAESHVAYTTAASTRSSATAMERNDHQGVVQEQNSVAGLLMCLIRSPGQVIDTVSIAATLESLFWDMWHHRHGTGDKVHNTAISAAPAPAVTYVEIVYGDAEGAQKAMTTGMQTLLSTYAEQATAVLAGDQ</sequence>
<feature type="domain" description="SAC3/GANP/THP3 conserved" evidence="2">
    <location>
        <begin position="107"/>
        <end position="427"/>
    </location>
</feature>
<feature type="region of interest" description="Disordered" evidence="1">
    <location>
        <begin position="1246"/>
        <end position="1271"/>
    </location>
</feature>
<dbReference type="RefSeq" id="XP_067758837.1">
    <property type="nucleotide sequence ID" value="XM_067903412.1"/>
</dbReference>
<dbReference type="GO" id="GO:0006406">
    <property type="term" value="P:mRNA export from nucleus"/>
    <property type="evidence" value="ECO:0007669"/>
    <property type="project" value="TreeGrafter"/>
</dbReference>
<feature type="compositionally biased region" description="Basic and acidic residues" evidence="1">
    <location>
        <begin position="1140"/>
        <end position="1155"/>
    </location>
</feature>
<comment type="caution">
    <text evidence="3">The sequence shown here is derived from an EMBL/GenBank/DDBJ whole genome shotgun (WGS) entry which is preliminary data.</text>
</comment>
<evidence type="ECO:0000313" key="4">
    <source>
        <dbReference type="Proteomes" id="UP000674318"/>
    </source>
</evidence>
<dbReference type="PANTHER" id="PTHR12436:SF3">
    <property type="entry name" value="GERMINAL-CENTER ASSOCIATED NUCLEAR PROTEIN"/>
    <property type="match status" value="1"/>
</dbReference>
<feature type="region of interest" description="Disordered" evidence="1">
    <location>
        <begin position="590"/>
        <end position="636"/>
    </location>
</feature>
<feature type="compositionally biased region" description="Polar residues" evidence="1">
    <location>
        <begin position="7"/>
        <end position="16"/>
    </location>
</feature>
<organism evidence="3 4">
    <name type="scientific">Porcisia hertigi</name>
    <dbReference type="NCBI Taxonomy" id="2761500"/>
    <lineage>
        <taxon>Eukaryota</taxon>
        <taxon>Discoba</taxon>
        <taxon>Euglenozoa</taxon>
        <taxon>Kinetoplastea</taxon>
        <taxon>Metakinetoplastina</taxon>
        <taxon>Trypanosomatida</taxon>
        <taxon>Trypanosomatidae</taxon>
        <taxon>Leishmaniinae</taxon>
        <taxon>Porcisia</taxon>
    </lineage>
</organism>
<proteinExistence type="predicted"/>
<evidence type="ECO:0000256" key="1">
    <source>
        <dbReference type="SAM" id="MobiDB-lite"/>
    </source>
</evidence>
<dbReference type="InterPro" id="IPR045107">
    <property type="entry name" value="SAC3/GANP/THP3"/>
</dbReference>
<dbReference type="Proteomes" id="UP000674318">
    <property type="component" value="Unassembled WGS sequence"/>
</dbReference>
<dbReference type="OrthoDB" id="264795at2759"/>
<accession>A0A836IYZ6</accession>
<dbReference type="GO" id="GO:0070390">
    <property type="term" value="C:transcription export complex 2"/>
    <property type="evidence" value="ECO:0007669"/>
    <property type="project" value="TreeGrafter"/>
</dbReference>
<feature type="region of interest" description="Disordered" evidence="1">
    <location>
        <begin position="753"/>
        <end position="782"/>
    </location>
</feature>
<feature type="compositionally biased region" description="Low complexity" evidence="1">
    <location>
        <begin position="1023"/>
        <end position="1033"/>
    </location>
</feature>
<feature type="compositionally biased region" description="Low complexity" evidence="1">
    <location>
        <begin position="1246"/>
        <end position="1257"/>
    </location>
</feature>
<feature type="compositionally biased region" description="Low complexity" evidence="1">
    <location>
        <begin position="834"/>
        <end position="850"/>
    </location>
</feature>
<reference evidence="3 4" key="1">
    <citation type="submission" date="2021-02" db="EMBL/GenBank/DDBJ databases">
        <title>Porcisia hertigi Genome sequencing and assembly.</title>
        <authorList>
            <person name="Almutairi H."/>
            <person name="Gatherer D."/>
        </authorList>
    </citation>
    <scope>NUCLEOTIDE SEQUENCE [LARGE SCALE GENOMIC DNA]</scope>
    <source>
        <strain evidence="3 4">C119</strain>
    </source>
</reference>
<feature type="compositionally biased region" description="Acidic residues" evidence="1">
    <location>
        <begin position="590"/>
        <end position="604"/>
    </location>
</feature>
<feature type="compositionally biased region" description="Acidic residues" evidence="1">
    <location>
        <begin position="753"/>
        <end position="764"/>
    </location>
</feature>
<feature type="compositionally biased region" description="Basic and acidic residues" evidence="1">
    <location>
        <begin position="887"/>
        <end position="900"/>
    </location>
</feature>
<feature type="compositionally biased region" description="Basic and acidic residues" evidence="1">
    <location>
        <begin position="605"/>
        <end position="625"/>
    </location>
</feature>
<feature type="region of interest" description="Disordered" evidence="1">
    <location>
        <begin position="1598"/>
        <end position="1619"/>
    </location>
</feature>
<dbReference type="PANTHER" id="PTHR12436">
    <property type="entry name" value="80 KDA MCM3-ASSOCIATED PROTEIN"/>
    <property type="match status" value="1"/>
</dbReference>
<dbReference type="KEGG" id="phet:94293489"/>
<dbReference type="GO" id="GO:0005737">
    <property type="term" value="C:cytoplasm"/>
    <property type="evidence" value="ECO:0007669"/>
    <property type="project" value="TreeGrafter"/>
</dbReference>
<feature type="region of interest" description="Disordered" evidence="1">
    <location>
        <begin position="1011"/>
        <end position="1177"/>
    </location>
</feature>
<dbReference type="Gene3D" id="1.25.40.990">
    <property type="match status" value="1"/>
</dbReference>
<feature type="region of interest" description="Disordered" evidence="1">
    <location>
        <begin position="821"/>
        <end position="970"/>
    </location>
</feature>
<dbReference type="EMBL" id="JAFJZO010000012">
    <property type="protein sequence ID" value="KAG5509830.1"/>
    <property type="molecule type" value="Genomic_DNA"/>
</dbReference>
<name>A0A836IYZ6_9TRYP</name>
<protein>
    <recommendedName>
        <fullName evidence="2">SAC3/GANP/THP3 conserved domain-containing protein</fullName>
    </recommendedName>
</protein>
<dbReference type="InterPro" id="IPR005062">
    <property type="entry name" value="SAC3/GANP/THP3_conserved"/>
</dbReference>
<evidence type="ECO:0000313" key="3">
    <source>
        <dbReference type="EMBL" id="KAG5509830.1"/>
    </source>
</evidence>
<dbReference type="GeneID" id="94293489"/>
<feature type="compositionally biased region" description="Low complexity" evidence="1">
    <location>
        <begin position="1128"/>
        <end position="1137"/>
    </location>
</feature>
<keyword evidence="4" id="KW-1185">Reference proteome</keyword>